<dbReference type="EMBL" id="JAENIM010000043">
    <property type="protein sequence ID" value="MBK1792067.1"/>
    <property type="molecule type" value="Genomic_DNA"/>
</dbReference>
<feature type="transmembrane region" description="Helical" evidence="1">
    <location>
        <begin position="94"/>
        <end position="110"/>
    </location>
</feature>
<dbReference type="RefSeq" id="WP_200312083.1">
    <property type="nucleotide sequence ID" value="NZ_JAENIM010000043.1"/>
</dbReference>
<organism evidence="2 3">
    <name type="scientific">Persicirhabdus sediminis</name>
    <dbReference type="NCBI Taxonomy" id="454144"/>
    <lineage>
        <taxon>Bacteria</taxon>
        <taxon>Pseudomonadati</taxon>
        <taxon>Verrucomicrobiota</taxon>
        <taxon>Verrucomicrobiia</taxon>
        <taxon>Verrucomicrobiales</taxon>
        <taxon>Verrucomicrobiaceae</taxon>
        <taxon>Persicirhabdus</taxon>
    </lineage>
</organism>
<keyword evidence="1" id="KW-0812">Transmembrane</keyword>
<accession>A0A8J7MFX6</accession>
<comment type="caution">
    <text evidence="2">The sequence shown here is derived from an EMBL/GenBank/DDBJ whole genome shotgun (WGS) entry which is preliminary data.</text>
</comment>
<evidence type="ECO:0000256" key="1">
    <source>
        <dbReference type="SAM" id="Phobius"/>
    </source>
</evidence>
<protein>
    <submittedName>
        <fullName evidence="2">Uncharacterized protein</fullName>
    </submittedName>
</protein>
<evidence type="ECO:0000313" key="2">
    <source>
        <dbReference type="EMBL" id="MBK1792067.1"/>
    </source>
</evidence>
<dbReference type="Proteomes" id="UP000624703">
    <property type="component" value="Unassembled WGS sequence"/>
</dbReference>
<keyword evidence="3" id="KW-1185">Reference proteome</keyword>
<name>A0A8J7MFX6_9BACT</name>
<reference evidence="2" key="1">
    <citation type="submission" date="2021-01" db="EMBL/GenBank/DDBJ databases">
        <title>Modified the classification status of verrucomicrobia.</title>
        <authorList>
            <person name="Feng X."/>
        </authorList>
    </citation>
    <scope>NUCLEOTIDE SEQUENCE</scope>
    <source>
        <strain evidence="2">_KCTC 22039</strain>
    </source>
</reference>
<dbReference type="AlphaFoldDB" id="A0A8J7MFX6"/>
<gene>
    <name evidence="2" type="ORF">JIN82_12975</name>
</gene>
<feature type="transmembrane region" description="Helical" evidence="1">
    <location>
        <begin position="64"/>
        <end position="88"/>
    </location>
</feature>
<keyword evidence="1" id="KW-1133">Transmembrane helix</keyword>
<sequence length="120" mass="13099">MDPKVENTIIKMVMKGKEDSEIYRVLEKQGVTSRIPSFLIAEKIREAHRGRMAMGVGRANNNGLVRIVGIVAILIGVSGLIAIPMITGFSSNRLVLYSAFAIIIGVILVIKPHISSSRLK</sequence>
<proteinExistence type="predicted"/>
<evidence type="ECO:0000313" key="3">
    <source>
        <dbReference type="Proteomes" id="UP000624703"/>
    </source>
</evidence>
<keyword evidence="1" id="KW-0472">Membrane</keyword>